<dbReference type="EC" id="3.5.2.6" evidence="3"/>
<proteinExistence type="inferred from homology"/>
<evidence type="ECO:0000256" key="2">
    <source>
        <dbReference type="ARBA" id="ARBA00008486"/>
    </source>
</evidence>
<evidence type="ECO:0000256" key="5">
    <source>
        <dbReference type="ARBA" id="ARBA00022801"/>
    </source>
</evidence>
<dbReference type="SUPFAM" id="SSF81901">
    <property type="entry name" value="HCP-like"/>
    <property type="match status" value="1"/>
</dbReference>
<reference evidence="9" key="2">
    <citation type="journal article" date="2023" name="Microorganisms">
        <title>Isolation and Genomic Characteristics of Cat-Borne Campylobacter felis sp. nov. and Sheep-Borne Campylobacter ovis sp. nov.</title>
        <authorList>
            <person name="Wang H."/>
            <person name="Li Y."/>
            <person name="Gu Y."/>
            <person name="Zhou G."/>
            <person name="Chen X."/>
            <person name="Zhang X."/>
            <person name="Shao Z."/>
            <person name="Zhang J."/>
            <person name="Zhang M."/>
        </authorList>
    </citation>
    <scope>NUCLEOTIDE SEQUENCE</scope>
    <source>
        <strain evidence="9">PS10</strain>
    </source>
</reference>
<protein>
    <recommendedName>
        <fullName evidence="3">beta-lactamase</fullName>
        <ecNumber evidence="3">3.5.2.6</ecNumber>
    </recommendedName>
</protein>
<dbReference type="Pfam" id="PF08238">
    <property type="entry name" value="Sel1"/>
    <property type="match status" value="3"/>
</dbReference>
<sequence length="152" mass="16914">MKKIILFLSVFAFANEAEISRLQSGCDSKNMLDCYELGRAYSFGDGVKQDYKKAVELFSKACEGKVADACWNLNVAYDSGLGVEIDEKKALGYHKKACDLGRFLSCFDFATLSGVYGDMNAQKEYFKKACELGKKSDENDKELVKMACDEAN</sequence>
<evidence type="ECO:0000256" key="7">
    <source>
        <dbReference type="ARBA" id="ARBA00023157"/>
    </source>
</evidence>
<dbReference type="SMART" id="SM00671">
    <property type="entry name" value="SEL1"/>
    <property type="match status" value="2"/>
</dbReference>
<dbReference type="InterPro" id="IPR011990">
    <property type="entry name" value="TPR-like_helical_dom_sf"/>
</dbReference>
<gene>
    <name evidence="9" type="ORF">NYG85_08085</name>
</gene>
<evidence type="ECO:0000256" key="1">
    <source>
        <dbReference type="ARBA" id="ARBA00001526"/>
    </source>
</evidence>
<keyword evidence="6" id="KW-0802">TPR repeat</keyword>
<dbReference type="InterPro" id="IPR040239">
    <property type="entry name" value="HcpB-like"/>
</dbReference>
<comment type="caution">
    <text evidence="9">The sequence shown here is derived from an EMBL/GenBank/DDBJ whole genome shotgun (WGS) entry which is preliminary data.</text>
</comment>
<evidence type="ECO:0000256" key="8">
    <source>
        <dbReference type="ARBA" id="ARBA00023251"/>
    </source>
</evidence>
<keyword evidence="5" id="KW-0378">Hydrolase</keyword>
<evidence type="ECO:0000256" key="3">
    <source>
        <dbReference type="ARBA" id="ARBA00012865"/>
    </source>
</evidence>
<organism evidence="9 10">
    <name type="scientific">Campylobacter gastrosuis</name>
    <dbReference type="NCBI Taxonomy" id="2974576"/>
    <lineage>
        <taxon>Bacteria</taxon>
        <taxon>Pseudomonadati</taxon>
        <taxon>Campylobacterota</taxon>
        <taxon>Epsilonproteobacteria</taxon>
        <taxon>Campylobacterales</taxon>
        <taxon>Campylobacteraceae</taxon>
        <taxon>Campylobacter</taxon>
    </lineage>
</organism>
<dbReference type="PANTHER" id="PTHR13891:SF1">
    <property type="entry name" value="CYTOCHROME C OXIDASE ASSEMBLY FACTOR 7"/>
    <property type="match status" value="1"/>
</dbReference>
<keyword evidence="8" id="KW-0046">Antibiotic resistance</keyword>
<evidence type="ECO:0000256" key="4">
    <source>
        <dbReference type="ARBA" id="ARBA00022737"/>
    </source>
</evidence>
<accession>A0ABT7HQZ3</accession>
<keyword evidence="10" id="KW-1185">Reference proteome</keyword>
<dbReference type="InterPro" id="IPR006597">
    <property type="entry name" value="Sel1-like"/>
</dbReference>
<dbReference type="Gene3D" id="1.25.40.10">
    <property type="entry name" value="Tetratricopeptide repeat domain"/>
    <property type="match status" value="1"/>
</dbReference>
<dbReference type="EMBL" id="JANURM010000010">
    <property type="protein sequence ID" value="MDL0089321.1"/>
    <property type="molecule type" value="Genomic_DNA"/>
</dbReference>
<keyword evidence="7" id="KW-1015">Disulfide bond</keyword>
<evidence type="ECO:0000313" key="10">
    <source>
        <dbReference type="Proteomes" id="UP001173801"/>
    </source>
</evidence>
<evidence type="ECO:0000256" key="6">
    <source>
        <dbReference type="ARBA" id="ARBA00022803"/>
    </source>
</evidence>
<comment type="similarity">
    <text evidence="2">Belongs to the hcp beta-lactamase family.</text>
</comment>
<evidence type="ECO:0000313" key="9">
    <source>
        <dbReference type="EMBL" id="MDL0089321.1"/>
    </source>
</evidence>
<name>A0ABT7HQZ3_9BACT</name>
<dbReference type="RefSeq" id="WP_284937980.1">
    <property type="nucleotide sequence ID" value="NZ_JANURM010000010.1"/>
</dbReference>
<keyword evidence="4" id="KW-0677">Repeat</keyword>
<dbReference type="PANTHER" id="PTHR13891">
    <property type="entry name" value="CYTOCHROME C OXIDASE ASSEMBLY FACTOR 7"/>
    <property type="match status" value="1"/>
</dbReference>
<reference evidence="9" key="1">
    <citation type="submission" date="2022-08" db="EMBL/GenBank/DDBJ databases">
        <authorList>
            <person name="Wang H."/>
        </authorList>
    </citation>
    <scope>NUCLEOTIDE SEQUENCE</scope>
    <source>
        <strain evidence="9">PS10</strain>
    </source>
</reference>
<dbReference type="Proteomes" id="UP001173801">
    <property type="component" value="Unassembled WGS sequence"/>
</dbReference>
<comment type="catalytic activity">
    <reaction evidence="1">
        <text>a beta-lactam + H2O = a substituted beta-amino acid</text>
        <dbReference type="Rhea" id="RHEA:20401"/>
        <dbReference type="ChEBI" id="CHEBI:15377"/>
        <dbReference type="ChEBI" id="CHEBI:35627"/>
        <dbReference type="ChEBI" id="CHEBI:140347"/>
        <dbReference type="EC" id="3.5.2.6"/>
    </reaction>
</comment>